<gene>
    <name evidence="2" type="ORF">SAMN05428964_1011740</name>
    <name evidence="1" type="ORF">TH44_20165</name>
</gene>
<name>A0A154KXL3_9PROT</name>
<organism evidence="1 4">
    <name type="scientific">Thalassospira xiamenensis</name>
    <dbReference type="NCBI Taxonomy" id="220697"/>
    <lineage>
        <taxon>Bacteria</taxon>
        <taxon>Pseudomonadati</taxon>
        <taxon>Pseudomonadota</taxon>
        <taxon>Alphaproteobacteria</taxon>
        <taxon>Rhodospirillales</taxon>
        <taxon>Thalassospiraceae</taxon>
        <taxon>Thalassospira</taxon>
    </lineage>
</organism>
<evidence type="ECO:0000313" key="4">
    <source>
        <dbReference type="Proteomes" id="UP000252266"/>
    </source>
</evidence>
<dbReference type="AlphaFoldDB" id="A0A154KXL3"/>
<evidence type="ECO:0000313" key="2">
    <source>
        <dbReference type="EMBL" id="SOB95925.1"/>
    </source>
</evidence>
<evidence type="ECO:0000313" key="1">
    <source>
        <dbReference type="EMBL" id="RCK46444.1"/>
    </source>
</evidence>
<reference evidence="2 3" key="2">
    <citation type="submission" date="2017-08" db="EMBL/GenBank/DDBJ databases">
        <authorList>
            <person name="de Groot N.N."/>
        </authorList>
    </citation>
    <scope>NUCLEOTIDE SEQUENCE [LARGE SCALE GENOMIC DNA]</scope>
    <source>
        <strain evidence="2 3">USBA 78</strain>
    </source>
</reference>
<dbReference type="EMBL" id="OBMM01000001">
    <property type="protein sequence ID" value="SOB95925.1"/>
    <property type="molecule type" value="Genomic_DNA"/>
</dbReference>
<dbReference type="Proteomes" id="UP000252266">
    <property type="component" value="Unassembled WGS sequence"/>
</dbReference>
<proteinExistence type="predicted"/>
<dbReference type="EMBL" id="JPWJ01000012">
    <property type="protein sequence ID" value="RCK46444.1"/>
    <property type="molecule type" value="Genomic_DNA"/>
</dbReference>
<reference evidence="1 4" key="1">
    <citation type="submission" date="2014-07" db="EMBL/GenBank/DDBJ databases">
        <title>Draft genome sequence of Thalassospira xiamenensis IB13.</title>
        <authorList>
            <person name="Lai Q."/>
            <person name="Shao Z."/>
        </authorList>
    </citation>
    <scope>NUCLEOTIDE SEQUENCE [LARGE SCALE GENOMIC DNA]</scope>
    <source>
        <strain evidence="1 4">IB13</strain>
    </source>
</reference>
<accession>A0A154KXL3</accession>
<evidence type="ECO:0000313" key="3">
    <source>
        <dbReference type="Proteomes" id="UP000219068"/>
    </source>
</evidence>
<dbReference type="Proteomes" id="UP000219068">
    <property type="component" value="Unassembled WGS sequence"/>
</dbReference>
<protein>
    <submittedName>
        <fullName evidence="1">Uncharacterized protein</fullName>
    </submittedName>
</protein>
<sequence>MTHVLAVYGKDDIVNYVRGSIDDEDKSDIESLVQSDPRAAGIVQDIEKGHLGDGGTVDLLYYRRLRKLKSLASSAGFLQE</sequence>
<dbReference type="RefSeq" id="WP_062950704.1">
    <property type="nucleotide sequence ID" value="NZ_JALLPZ010000001.1"/>
</dbReference>